<dbReference type="InterPro" id="IPR007352">
    <property type="entry name" value="DUF420"/>
</dbReference>
<reference evidence="2 3" key="1">
    <citation type="journal article" date="2013" name="Genome Announc.">
        <title>Whole Genome Sequencing of Thermus oshimai JL-2 and Thermus thermophilus JL-18, Incomplete Denitrifiers from the United States Great Basin.</title>
        <authorList>
            <person name="Murugapiran S.K."/>
            <person name="Huntemann M."/>
            <person name="Wei C.L."/>
            <person name="Han J."/>
            <person name="Detter J.C."/>
            <person name="Han C.S."/>
            <person name="Erkkila T.H."/>
            <person name="Teshima H."/>
            <person name="Chen A."/>
            <person name="Kyrpides N."/>
            <person name="Mavrommatis K."/>
            <person name="Markowitz V."/>
            <person name="Szeto E."/>
            <person name="Ivanova N."/>
            <person name="Pagani I."/>
            <person name="Lam J."/>
            <person name="McDonald A.I."/>
            <person name="Dodsworth J.A."/>
            <person name="Pati A."/>
            <person name="Goodwin L."/>
            <person name="Peters L."/>
            <person name="Pitluck S."/>
            <person name="Woyke T."/>
            <person name="Hedlund B.P."/>
        </authorList>
    </citation>
    <scope>NUCLEOTIDE SEQUENCE</scope>
    <source>
        <strain evidence="2 3">JL-2</strain>
    </source>
</reference>
<dbReference type="KEGG" id="tos:Theos_1211"/>
<evidence type="ECO:0000256" key="1">
    <source>
        <dbReference type="SAM" id="Phobius"/>
    </source>
</evidence>
<name>K7RIP5_THEOS</name>
<gene>
    <name evidence="2" type="ORF">Theos_1211</name>
</gene>
<accession>K7RIP5</accession>
<dbReference type="eggNOG" id="COG2322">
    <property type="taxonomic scope" value="Bacteria"/>
</dbReference>
<dbReference type="RefSeq" id="WP_016329442.1">
    <property type="nucleotide sequence ID" value="NC_019386.1"/>
</dbReference>
<evidence type="ECO:0000313" key="2">
    <source>
        <dbReference type="EMBL" id="AFV76252.1"/>
    </source>
</evidence>
<keyword evidence="1" id="KW-1133">Transmembrane helix</keyword>
<feature type="transmembrane region" description="Helical" evidence="1">
    <location>
        <begin position="111"/>
        <end position="134"/>
    </location>
</feature>
<dbReference type="Proteomes" id="UP000000211">
    <property type="component" value="Chromosome"/>
</dbReference>
<dbReference type="PANTHER" id="PTHR37692">
    <property type="entry name" value="HYPOTHETICAL MEMBRANE SPANNING PROTEIN"/>
    <property type="match status" value="1"/>
</dbReference>
<feature type="transmembrane region" description="Helical" evidence="1">
    <location>
        <begin position="38"/>
        <end position="55"/>
    </location>
</feature>
<dbReference type="EMBL" id="CP003249">
    <property type="protein sequence ID" value="AFV76252.1"/>
    <property type="molecule type" value="Genomic_DNA"/>
</dbReference>
<dbReference type="HOGENOM" id="CLU_104065_2_0_0"/>
<dbReference type="OrthoDB" id="2375575at2"/>
<dbReference type="Pfam" id="PF04238">
    <property type="entry name" value="DUF420"/>
    <property type="match status" value="1"/>
</dbReference>
<proteinExistence type="predicted"/>
<keyword evidence="1" id="KW-0812">Transmembrane</keyword>
<dbReference type="PANTHER" id="PTHR37692:SF1">
    <property type="entry name" value="DUF420 DOMAIN-CONTAINING PROTEIN"/>
    <property type="match status" value="1"/>
</dbReference>
<dbReference type="STRING" id="751945.Theos_1211"/>
<organism evidence="2 3">
    <name type="scientific">Thermus oshimai JL-2</name>
    <dbReference type="NCBI Taxonomy" id="751945"/>
    <lineage>
        <taxon>Bacteria</taxon>
        <taxon>Thermotogati</taxon>
        <taxon>Deinococcota</taxon>
        <taxon>Deinococci</taxon>
        <taxon>Thermales</taxon>
        <taxon>Thermaceae</taxon>
        <taxon>Thermus</taxon>
    </lineage>
</organism>
<feature type="transmembrane region" description="Helical" evidence="1">
    <location>
        <begin position="6"/>
        <end position="26"/>
    </location>
</feature>
<feature type="transmembrane region" description="Helical" evidence="1">
    <location>
        <begin position="75"/>
        <end position="99"/>
    </location>
</feature>
<dbReference type="AlphaFoldDB" id="K7RIP5"/>
<keyword evidence="3" id="KW-1185">Reference proteome</keyword>
<protein>
    <submittedName>
        <fullName evidence="2">Putative membrane protein</fullName>
    </submittedName>
</protein>
<keyword evidence="1" id="KW-0472">Membrane</keyword>
<sequence>MKELISLLAVWSIVLSGLALVGGVVLIRRGDRVNHHRVMLTATFLAALFLVFYLTRWALYGTTAYGGPEAWRWAYYLLLLIPHTLLAALNGPLALYVIWRALRGEFTLHKRWARVLVPIWIYVALSGWAIYLILKRYGVEAGTISF</sequence>
<evidence type="ECO:0000313" key="3">
    <source>
        <dbReference type="Proteomes" id="UP000000211"/>
    </source>
</evidence>
<dbReference type="PATRIC" id="fig|751945.3.peg.1200"/>